<dbReference type="Pfam" id="PF19668">
    <property type="entry name" value="DUF6171"/>
    <property type="match status" value="1"/>
</dbReference>
<proteinExistence type="predicted"/>
<dbReference type="Proteomes" id="UP000003860">
    <property type="component" value="Unassembled WGS sequence"/>
</dbReference>
<dbReference type="RefSeq" id="WP_004616945.1">
    <property type="nucleotide sequence ID" value="NZ_ACXX02000002.1"/>
</dbReference>
<dbReference type="eggNOG" id="ENOG50339RX">
    <property type="taxonomic scope" value="Bacteria"/>
</dbReference>
<reference evidence="1" key="2">
    <citation type="submission" date="2011-01" db="EMBL/GenBank/DDBJ databases">
        <title>The Non-contiguous Finished genome of Clostridium papyrosolvens.</title>
        <authorList>
            <person name="Lucas S."/>
            <person name="Copeland A."/>
            <person name="Lapidus A."/>
            <person name="Cheng J.-F."/>
            <person name="Goodwin L."/>
            <person name="Pitluck S."/>
            <person name="Misra M."/>
            <person name="Chertkov O."/>
            <person name="Detter J.C."/>
            <person name="Han C."/>
            <person name="Tapia R."/>
            <person name="Land M."/>
            <person name="Hauser L."/>
            <person name="Kyrpides N."/>
            <person name="Ivanova N."/>
            <person name="Pagani I."/>
            <person name="Mouttaki H."/>
            <person name="He Z."/>
            <person name="Zhou J."/>
            <person name="Hemme C.L."/>
            <person name="Woyke T."/>
        </authorList>
    </citation>
    <scope>NUCLEOTIDE SEQUENCE [LARGE SCALE GENOMIC DNA]</scope>
    <source>
        <strain evidence="1">DSM 2782</strain>
    </source>
</reference>
<evidence type="ECO:0000313" key="2">
    <source>
        <dbReference type="Proteomes" id="UP000003860"/>
    </source>
</evidence>
<reference evidence="1" key="1">
    <citation type="submission" date="2009-07" db="EMBL/GenBank/DDBJ databases">
        <authorList>
            <consortium name="US DOE Joint Genome Institute (JGI-PGF)"/>
            <person name="Lucas S."/>
            <person name="Copeland A."/>
            <person name="Lapidus A."/>
            <person name="Glavina del Rio T."/>
            <person name="Tice H."/>
            <person name="Bruce D."/>
            <person name="Goodwin L."/>
            <person name="Pitluck S."/>
            <person name="Larimer F."/>
            <person name="Land M.L."/>
            <person name="Mouttaki H."/>
            <person name="He Z."/>
            <person name="Zhou J."/>
            <person name="Hemme C.L."/>
        </authorList>
    </citation>
    <scope>NUCLEOTIDE SEQUENCE</scope>
    <source>
        <strain evidence="1">DSM 2782</strain>
    </source>
</reference>
<dbReference type="AlphaFoldDB" id="F1T8S2"/>
<organism evidence="1 2">
    <name type="scientific">Ruminiclostridium papyrosolvens DSM 2782</name>
    <dbReference type="NCBI Taxonomy" id="588581"/>
    <lineage>
        <taxon>Bacteria</taxon>
        <taxon>Bacillati</taxon>
        <taxon>Bacillota</taxon>
        <taxon>Clostridia</taxon>
        <taxon>Eubacteriales</taxon>
        <taxon>Oscillospiraceae</taxon>
        <taxon>Ruminiclostridium</taxon>
    </lineage>
</organism>
<dbReference type="EMBL" id="ACXX02000002">
    <property type="protein sequence ID" value="EGD48904.1"/>
    <property type="molecule type" value="Genomic_DNA"/>
</dbReference>
<evidence type="ECO:0000313" key="1">
    <source>
        <dbReference type="EMBL" id="EGD48904.1"/>
    </source>
</evidence>
<gene>
    <name evidence="1" type="ORF">Cpap_3331</name>
</gene>
<dbReference type="OrthoDB" id="7061841at2"/>
<protein>
    <submittedName>
        <fullName evidence="1">Uncharacterized protein</fullName>
    </submittedName>
</protein>
<dbReference type="STRING" id="588581.Cpap_3331"/>
<keyword evidence="2" id="KW-1185">Reference proteome</keyword>
<dbReference type="InterPro" id="IPR046169">
    <property type="entry name" value="DUF6171"/>
</dbReference>
<comment type="caution">
    <text evidence="1">The sequence shown here is derived from an EMBL/GenBank/DDBJ whole genome shotgun (WGS) entry which is preliminary data.</text>
</comment>
<accession>F1T8S2</accession>
<sequence length="84" mass="9513">MKDNCIKCHRNIHITDNDIEMEVKRVIQSGVPLPGNEQYEKRLEACNNCKHLTDGITCMICGCMVKARAMNALRICPHPSGSKW</sequence>
<name>F1T8S2_9FIRM</name>